<organism evidence="1 2">
    <name type="scientific">Streptomyces rimosus subsp. rimosus</name>
    <dbReference type="NCBI Taxonomy" id="132474"/>
    <lineage>
        <taxon>Bacteria</taxon>
        <taxon>Bacillati</taxon>
        <taxon>Actinomycetota</taxon>
        <taxon>Actinomycetes</taxon>
        <taxon>Kitasatosporales</taxon>
        <taxon>Streptomycetaceae</taxon>
        <taxon>Streptomyces</taxon>
    </lineage>
</organism>
<sequence>MNERPHGYARYRLDGCRCYVCAFARSQYDDNRNRAIVYGTWHPWADAEPVRIHIRHLQSCSMGLRAIAAAADVDRKRLQAIITGRPERGTGPQEKVRPALAAAVLAVEPTLDNLPACTVIGATGTARRLQALIAAGWPQHHLAVRLGMSDANFATTLHRQRVVVRTVRAVRGLYDALWRADPREHGVGAQPYNRARAQAAATGWAPVGAWDDDTIDDPAAFPDWTGRCGTPSGPEAHRRLAQPVCDPCRVARTAARREAGAAA</sequence>
<evidence type="ECO:0000313" key="1">
    <source>
        <dbReference type="EMBL" id="UNZ06257.1"/>
    </source>
</evidence>
<dbReference type="Proteomes" id="UP000829494">
    <property type="component" value="Chromosome"/>
</dbReference>
<accession>A0ABY3Z7Y3</accession>
<proteinExistence type="predicted"/>
<dbReference type="EMBL" id="CP094298">
    <property type="protein sequence ID" value="UNZ06257.1"/>
    <property type="molecule type" value="Genomic_DNA"/>
</dbReference>
<reference evidence="1 2" key="1">
    <citation type="submission" date="2022-03" db="EMBL/GenBank/DDBJ databases">
        <title>Complete genome of Streptomyces rimosus ssp. rimosus R7 (=ATCC 10970).</title>
        <authorList>
            <person name="Beganovic S."/>
            <person name="Ruckert C."/>
            <person name="Busche T."/>
            <person name="Kalinowski J."/>
            <person name="Wittmann C."/>
        </authorList>
    </citation>
    <scope>NUCLEOTIDE SEQUENCE [LARGE SCALE GENOMIC DNA]</scope>
    <source>
        <strain evidence="1 2">R7</strain>
    </source>
</reference>
<name>A0ABY3Z7Y3_STRRM</name>
<dbReference type="RefSeq" id="WP_003981179.1">
    <property type="nucleotide sequence ID" value="NZ_CP043497.1"/>
</dbReference>
<evidence type="ECO:0000313" key="2">
    <source>
        <dbReference type="Proteomes" id="UP000829494"/>
    </source>
</evidence>
<dbReference type="GeneID" id="66854609"/>
<protein>
    <submittedName>
        <fullName evidence="1">Uncharacterized protein</fullName>
    </submittedName>
</protein>
<keyword evidence="2" id="KW-1185">Reference proteome</keyword>
<gene>
    <name evidence="1" type="ORF">SRIMR7_29325</name>
</gene>